<proteinExistence type="predicted"/>
<gene>
    <name evidence="1" type="ORF">EQP59_02365</name>
</gene>
<accession>A0A3R5Y2K4</accession>
<dbReference type="AlphaFoldDB" id="A0A3R5Y2K4"/>
<evidence type="ECO:0000313" key="2">
    <source>
        <dbReference type="Proteomes" id="UP000287701"/>
    </source>
</evidence>
<dbReference type="EMBL" id="CP035107">
    <property type="protein sequence ID" value="QAR30284.1"/>
    <property type="molecule type" value="Genomic_DNA"/>
</dbReference>
<name>A0A3R5Y2K4_ORNRH</name>
<dbReference type="Proteomes" id="UP000287701">
    <property type="component" value="Chromosome"/>
</dbReference>
<evidence type="ECO:0000313" key="1">
    <source>
        <dbReference type="EMBL" id="QAR30284.1"/>
    </source>
</evidence>
<dbReference type="RefSeq" id="WP_064971114.1">
    <property type="nucleotide sequence ID" value="NZ_CP035107.1"/>
</dbReference>
<dbReference type="OrthoDB" id="1148998at2"/>
<reference evidence="1 2" key="1">
    <citation type="submission" date="2019-01" db="EMBL/GenBank/DDBJ databases">
        <title>Whole Genome of Ornithobacterium rhinotracheale FARPER-174b.</title>
        <authorList>
            <person name="Tataje-Lavanda L.A."/>
            <person name="Montalvan A."/>
            <person name="Montesinos R."/>
            <person name="Zimic M."/>
            <person name="Fernandez-Sanchez M."/>
            <person name="Fernandez-Diaz M."/>
        </authorList>
    </citation>
    <scope>NUCLEOTIDE SEQUENCE [LARGE SCALE GENOMIC DNA]</scope>
    <source>
        <strain evidence="1 2">FARPER-174b</strain>
    </source>
</reference>
<protein>
    <submittedName>
        <fullName evidence="1">Uncharacterized protein</fullName>
    </submittedName>
</protein>
<sequence>MKNAYIIFTTDKWHSNESKTIEYVTDNFQKAIELIAEISRERYRKELSKSDLYMLKNKKQTQGFDEEVEYMIEEYKVI</sequence>
<organism evidence="1 2">
    <name type="scientific">Ornithobacterium rhinotracheale</name>
    <dbReference type="NCBI Taxonomy" id="28251"/>
    <lineage>
        <taxon>Bacteria</taxon>
        <taxon>Pseudomonadati</taxon>
        <taxon>Bacteroidota</taxon>
        <taxon>Flavobacteriia</taxon>
        <taxon>Flavobacteriales</taxon>
        <taxon>Weeksellaceae</taxon>
        <taxon>Ornithobacterium</taxon>
    </lineage>
</organism>